<feature type="region of interest" description="Disordered" evidence="1">
    <location>
        <begin position="318"/>
        <end position="423"/>
    </location>
</feature>
<accession>A0A8H8CJI7</accession>
<name>A0A8H8CJI7_PSICU</name>
<organism evidence="2">
    <name type="scientific">Psilocybe cubensis</name>
    <name type="common">Psychedelic mushroom</name>
    <name type="synonym">Stropharia cubensis</name>
    <dbReference type="NCBI Taxonomy" id="181762"/>
    <lineage>
        <taxon>Eukaryota</taxon>
        <taxon>Fungi</taxon>
        <taxon>Dikarya</taxon>
        <taxon>Basidiomycota</taxon>
        <taxon>Agaricomycotina</taxon>
        <taxon>Agaricomycetes</taxon>
        <taxon>Agaricomycetidae</taxon>
        <taxon>Agaricales</taxon>
        <taxon>Agaricineae</taxon>
        <taxon>Strophariaceae</taxon>
        <taxon>Psilocybe</taxon>
    </lineage>
</organism>
<dbReference type="AlphaFoldDB" id="A0A8H8CJI7"/>
<feature type="region of interest" description="Disordered" evidence="1">
    <location>
        <begin position="481"/>
        <end position="503"/>
    </location>
</feature>
<protein>
    <submittedName>
        <fullName evidence="2">Uncharacterized protein</fullName>
    </submittedName>
</protein>
<reference evidence="2" key="1">
    <citation type="submission" date="2021-02" db="EMBL/GenBank/DDBJ databases">
        <title>Psilocybe cubensis genome.</title>
        <authorList>
            <person name="Mckernan K.J."/>
            <person name="Crawford S."/>
            <person name="Trippe A."/>
            <person name="Kane L.T."/>
            <person name="Mclaughlin S."/>
        </authorList>
    </citation>
    <scope>NUCLEOTIDE SEQUENCE [LARGE SCALE GENOMIC DNA]</scope>
    <source>
        <strain evidence="2">MGC-MH-2018</strain>
    </source>
</reference>
<comment type="caution">
    <text evidence="2">The sequence shown here is derived from an EMBL/GenBank/DDBJ whole genome shotgun (WGS) entry which is preliminary data.</text>
</comment>
<feature type="compositionally biased region" description="Basic residues" evidence="1">
    <location>
        <begin position="491"/>
        <end position="503"/>
    </location>
</feature>
<evidence type="ECO:0000313" key="2">
    <source>
        <dbReference type="EMBL" id="KAG5167778.1"/>
    </source>
</evidence>
<evidence type="ECO:0000256" key="1">
    <source>
        <dbReference type="SAM" id="MobiDB-lite"/>
    </source>
</evidence>
<proteinExistence type="predicted"/>
<dbReference type="EMBL" id="JAFIQS010000006">
    <property type="protein sequence ID" value="KAG5167778.1"/>
    <property type="molecule type" value="Genomic_DNA"/>
</dbReference>
<gene>
    <name evidence="2" type="ORF">JR316_006369</name>
</gene>
<feature type="compositionally biased region" description="Basic and acidic residues" evidence="1">
    <location>
        <begin position="323"/>
        <end position="348"/>
    </location>
</feature>
<sequence>MPYSNFNLSDLQDYVPHNPCDDNRDLVALSGASYAAGDSNPVEAINASLPDPTFQFCADVLRSISRLFPGLPAYHEIKDERGAPIDKIDVQALSKNGESSRHQDNHQPIPGEIEDSHHRHTVYATSLAYNSKQYEGLSTPAVVPVHMSSFPVLMNCRDTTSLGSRHEPSASPSIPSMGQPGLSNWHQGQFDEPFQPSIDRSVWPEHDMAAPSALHLDSERAGFLTHPTVPDAFDGTLSHRDNGKNLMVDQHTAPVENVDGNEMSSSLSPHIGGRADAAQHQVIFSDNAWSWVELGEGPNTHYPTTSFSLLREEKENCTSTSIRDGHEEHRSRLTNEPVERQYVDKAQKNDGGYGGRREIGPSQTIGSGESGSRKRQHEESDSEIESAGGSHKPKKSKVKESLDSVPGDRSTGVQGARGKRRNLNPRAPAMMKSYAHDLTPLATSEAKQGGFIPFVAAETKAASKAFAHHQMSVNMENMTIVTGRPDAPQRKGSRGRRKSKATQ</sequence>